<evidence type="ECO:0000313" key="2">
    <source>
        <dbReference type="EMBL" id="MFC2925751.1"/>
    </source>
</evidence>
<reference evidence="3" key="1">
    <citation type="journal article" date="2019" name="Int. J. Syst. Evol. Microbiol.">
        <title>The Global Catalogue of Microorganisms (GCM) 10K type strain sequencing project: providing services to taxonomists for standard genome sequencing and annotation.</title>
        <authorList>
            <consortium name="The Broad Institute Genomics Platform"/>
            <consortium name="The Broad Institute Genome Sequencing Center for Infectious Disease"/>
            <person name="Wu L."/>
            <person name="Ma J."/>
        </authorList>
    </citation>
    <scope>NUCLEOTIDE SEQUENCE [LARGE SCALE GENOMIC DNA]</scope>
    <source>
        <strain evidence="3">KCTC 52487</strain>
    </source>
</reference>
<dbReference type="EMBL" id="JBHRSV010000008">
    <property type="protein sequence ID" value="MFC2925751.1"/>
    <property type="molecule type" value="Genomic_DNA"/>
</dbReference>
<evidence type="ECO:0000256" key="1">
    <source>
        <dbReference type="SAM" id="MobiDB-lite"/>
    </source>
</evidence>
<dbReference type="RefSeq" id="WP_343165503.1">
    <property type="nucleotide sequence ID" value="NZ_JBHRSV010000008.1"/>
</dbReference>
<protein>
    <submittedName>
        <fullName evidence="2">Uncharacterized protein</fullName>
    </submittedName>
</protein>
<feature type="region of interest" description="Disordered" evidence="1">
    <location>
        <begin position="388"/>
        <end position="412"/>
    </location>
</feature>
<evidence type="ECO:0000313" key="3">
    <source>
        <dbReference type="Proteomes" id="UP001595379"/>
    </source>
</evidence>
<sequence>MTAEVALLNKQATALAADSKAMFGSGLTVKTYDSVDKLFALSRDHPVGVMIYGNAEFMRVPWEVIIKEFRESQGGTARADVHAWARDFFAYARNFQEFSRRDTELAALTKTAPFLKAIEASALVNRSLEPLIRDVEARRVHPALADITQDEFERAYPEMIARFEAMLTDQIGEKLDKAMRAQLRRLLHLLIRADIETVARSGVVISGFGTRDTFPSLVNMESDGVIAGRLAASVRTESEITTDHPSDVLPFAVRNVMISLVHGVDPHFLDYALTVFRDLIRLNGERVIRDLAPNEDVANRLSTENIQVSDDLIRHFLDYLRDYIRDMHLGPFAATLQGMPPDEMAWLAESLVHLTSVKMRMSLGPEGVGGPVDVAVITKREGFKWVKRKATGDGLSEPPYVKSPNPQGRIEE</sequence>
<keyword evidence="3" id="KW-1185">Reference proteome</keyword>
<gene>
    <name evidence="2" type="ORF">ACFOOR_06500</name>
</gene>
<name>A0ABV6ZWI0_9PROT</name>
<comment type="caution">
    <text evidence="2">The sequence shown here is derived from an EMBL/GenBank/DDBJ whole genome shotgun (WGS) entry which is preliminary data.</text>
</comment>
<accession>A0ABV6ZWI0</accession>
<proteinExistence type="predicted"/>
<organism evidence="2 3">
    <name type="scientific">Hyphobacterium vulgare</name>
    <dbReference type="NCBI Taxonomy" id="1736751"/>
    <lineage>
        <taxon>Bacteria</taxon>
        <taxon>Pseudomonadati</taxon>
        <taxon>Pseudomonadota</taxon>
        <taxon>Alphaproteobacteria</taxon>
        <taxon>Maricaulales</taxon>
        <taxon>Maricaulaceae</taxon>
        <taxon>Hyphobacterium</taxon>
    </lineage>
</organism>
<dbReference type="Proteomes" id="UP001595379">
    <property type="component" value="Unassembled WGS sequence"/>
</dbReference>